<dbReference type="PANTHER" id="PTHR12475:SF4">
    <property type="entry name" value="PROTEIN THEM6"/>
    <property type="match status" value="1"/>
</dbReference>
<dbReference type="PANTHER" id="PTHR12475">
    <property type="match status" value="1"/>
</dbReference>
<dbReference type="Proteomes" id="UP000032668">
    <property type="component" value="Unassembled WGS sequence"/>
</dbReference>
<name>A0A0D6PBI6_9PROT</name>
<dbReference type="InterPro" id="IPR029069">
    <property type="entry name" value="HotDog_dom_sf"/>
</dbReference>
<keyword evidence="2" id="KW-1185">Reference proteome</keyword>
<dbReference type="Pfam" id="PF13279">
    <property type="entry name" value="4HBT_2"/>
    <property type="match status" value="1"/>
</dbReference>
<dbReference type="OrthoDB" id="3727779at2"/>
<dbReference type="InterPro" id="IPR051490">
    <property type="entry name" value="THEM6_lcsJ_thioesterase"/>
</dbReference>
<evidence type="ECO:0000313" key="2">
    <source>
        <dbReference type="Proteomes" id="UP000032668"/>
    </source>
</evidence>
<organism evidence="1 2">
    <name type="scientific">Acidocella aminolytica 101 = DSM 11237</name>
    <dbReference type="NCBI Taxonomy" id="1120923"/>
    <lineage>
        <taxon>Bacteria</taxon>
        <taxon>Pseudomonadati</taxon>
        <taxon>Pseudomonadota</taxon>
        <taxon>Alphaproteobacteria</taxon>
        <taxon>Acetobacterales</taxon>
        <taxon>Acidocellaceae</taxon>
        <taxon>Acidocella</taxon>
    </lineage>
</organism>
<sequence length="172" mass="19523">MNLIFRLLAVILAAWWRPRMRMNETSELRFRVWPLDLDLNLHLTNSRYLSLMDLGRTDLILRSGAWKEMRRQRLGVVLAGSALRFRRPLAPFARFTLATKLIGCDERWLYVMQVVSGPDGLACTAVMRAAFVKKGKLVPPEPVLQAVSPGFGKEALPAWVAEWAEVEAAFAE</sequence>
<dbReference type="RefSeq" id="WP_052948261.1">
    <property type="nucleotide sequence ID" value="NZ_BANC01000006.1"/>
</dbReference>
<dbReference type="SUPFAM" id="SSF54637">
    <property type="entry name" value="Thioesterase/thiol ester dehydrase-isomerase"/>
    <property type="match status" value="1"/>
</dbReference>
<dbReference type="EMBL" id="BANC01000006">
    <property type="protein sequence ID" value="GAN78706.1"/>
    <property type="molecule type" value="Genomic_DNA"/>
</dbReference>
<proteinExistence type="predicted"/>
<comment type="caution">
    <text evidence="1">The sequence shown here is derived from an EMBL/GenBank/DDBJ whole genome shotgun (WGS) entry which is preliminary data.</text>
</comment>
<dbReference type="Gene3D" id="3.10.129.10">
    <property type="entry name" value="Hotdog Thioesterase"/>
    <property type="match status" value="1"/>
</dbReference>
<reference evidence="1 2" key="1">
    <citation type="submission" date="2012-11" db="EMBL/GenBank/DDBJ databases">
        <title>Whole genome sequence of Acidocella aminolytica 101 = DSM 11237.</title>
        <authorList>
            <person name="Azuma Y."/>
            <person name="Higashiura N."/>
            <person name="Hirakawa H."/>
            <person name="Matsushita K."/>
        </authorList>
    </citation>
    <scope>NUCLEOTIDE SEQUENCE [LARGE SCALE GENOMIC DNA]</scope>
    <source>
        <strain evidence="2">101 / DSM 11237</strain>
    </source>
</reference>
<gene>
    <name evidence="1" type="ORF">Aam_006_020</name>
</gene>
<evidence type="ECO:0000313" key="1">
    <source>
        <dbReference type="EMBL" id="GAN78706.1"/>
    </source>
</evidence>
<dbReference type="STRING" id="1120923.SAMN02746095_00220"/>
<protein>
    <submittedName>
        <fullName evidence="1">Thioesterase</fullName>
    </submittedName>
</protein>
<dbReference type="CDD" id="cd00586">
    <property type="entry name" value="4HBT"/>
    <property type="match status" value="1"/>
</dbReference>
<dbReference type="AlphaFoldDB" id="A0A0D6PBI6"/>
<accession>A0A0D6PBI6</accession>